<dbReference type="Proteomes" id="UP000095282">
    <property type="component" value="Unplaced"/>
</dbReference>
<feature type="domain" description="F-box" evidence="1">
    <location>
        <begin position="2"/>
        <end position="50"/>
    </location>
</feature>
<keyword evidence="2" id="KW-1185">Reference proteome</keyword>
<dbReference type="AlphaFoldDB" id="A0A1I7U431"/>
<evidence type="ECO:0000259" key="1">
    <source>
        <dbReference type="PROSITE" id="PS50181"/>
    </source>
</evidence>
<evidence type="ECO:0000313" key="2">
    <source>
        <dbReference type="Proteomes" id="UP000095282"/>
    </source>
</evidence>
<name>A0A1I7U431_9PELO</name>
<dbReference type="PANTHER" id="PTHR21503">
    <property type="entry name" value="F-BOX-CONTAINING HYPOTHETICAL PROTEIN C.ELEGANS"/>
    <property type="match status" value="1"/>
</dbReference>
<reference evidence="3" key="1">
    <citation type="submission" date="2016-11" db="UniProtKB">
        <authorList>
            <consortium name="WormBaseParasite"/>
        </authorList>
    </citation>
    <scope>IDENTIFICATION</scope>
</reference>
<accession>A0A1I7U431</accession>
<dbReference type="PROSITE" id="PS50181">
    <property type="entry name" value="FBOX"/>
    <property type="match status" value="1"/>
</dbReference>
<dbReference type="PANTHER" id="PTHR21503:SF8">
    <property type="entry name" value="F-BOX ASSOCIATED DOMAIN-CONTAINING PROTEIN-RELATED"/>
    <property type="match status" value="1"/>
</dbReference>
<dbReference type="WBParaSite" id="Csp11.Scaffold629.g14641.t1">
    <property type="protein sequence ID" value="Csp11.Scaffold629.g14641.t1"/>
    <property type="gene ID" value="Csp11.Scaffold629.g14641"/>
</dbReference>
<evidence type="ECO:0000313" key="3">
    <source>
        <dbReference type="WBParaSite" id="Csp11.Scaffold629.g14641.t1"/>
    </source>
</evidence>
<organism evidence="2 3">
    <name type="scientific">Caenorhabditis tropicalis</name>
    <dbReference type="NCBI Taxonomy" id="1561998"/>
    <lineage>
        <taxon>Eukaryota</taxon>
        <taxon>Metazoa</taxon>
        <taxon>Ecdysozoa</taxon>
        <taxon>Nematoda</taxon>
        <taxon>Chromadorea</taxon>
        <taxon>Rhabditida</taxon>
        <taxon>Rhabditina</taxon>
        <taxon>Rhabditomorpha</taxon>
        <taxon>Rhabditoidea</taxon>
        <taxon>Rhabditidae</taxon>
        <taxon>Peloderinae</taxon>
        <taxon>Caenorhabditis</taxon>
    </lineage>
</organism>
<proteinExistence type="predicted"/>
<dbReference type="InterPro" id="IPR001810">
    <property type="entry name" value="F-box_dom"/>
</dbReference>
<sequence>MSFPFLRLPSVAFRLATTFMDLEEVIKIGLCSKRSKNLVKHNHIIHFSRKPILKMTLATLSSSIGVRYSGDLEEVFFVLSNLSNQPSDRTAQEWKVNGLSVPVLSSMRLGYEMYFRDRLTGTKELVTFLTDLLNVPIQKISITFPYRVSDQQDLVDWVMSRQSTIHSLQMDGRCWDPKELHYFLINGK</sequence>
<protein>
    <submittedName>
        <fullName evidence="3">F-box domain-containing protein</fullName>
    </submittedName>
</protein>